<keyword evidence="3" id="KW-1185">Reference proteome</keyword>
<sequence length="264" mass="28702">MFPIIENTINRRDLAPGRYDLWKLAPLKERDPSVKAGITHYLTDPGSSDYKTRVLVFGDESARVSGHVLVNPDGTKTFERVEIRPMDTDFDFRHNNWKRLHVELAREAARLIYDPRNRGTSYEMEYRGHGRLDEPGPNRGIGRIYHPFTDSQLKAALGNPGSAPPGLLPSFTAAPPPAIKEHLQYLDQANASQAQAPGAGAVVPPFGPPINPDPLPGGVAGWIASMAGVDPANPTQPQQGALGSPGGNPTPQRLLPPWVFFGSP</sequence>
<evidence type="ECO:0000313" key="3">
    <source>
        <dbReference type="Proteomes" id="UP001364224"/>
    </source>
</evidence>
<organism evidence="2 3">
    <name type="scientific">Bradyrhizobium algeriense</name>
    <dbReference type="NCBI Taxonomy" id="634784"/>
    <lineage>
        <taxon>Bacteria</taxon>
        <taxon>Pseudomonadati</taxon>
        <taxon>Pseudomonadota</taxon>
        <taxon>Alphaproteobacteria</taxon>
        <taxon>Hyphomicrobiales</taxon>
        <taxon>Nitrobacteraceae</taxon>
        <taxon>Bradyrhizobium</taxon>
    </lineage>
</organism>
<reference evidence="2 3" key="1">
    <citation type="submission" date="2024-02" db="EMBL/GenBank/DDBJ databases">
        <title>Adaptive strategies in a cosmopolitan and abundant soil bacterium.</title>
        <authorList>
            <person name="Carini P."/>
        </authorList>
    </citation>
    <scope>NUCLEOTIDE SEQUENCE [LARGE SCALE GENOMIC DNA]</scope>
    <source>
        <strain evidence="2 3">AZCC 1608</strain>
    </source>
</reference>
<proteinExistence type="predicted"/>
<gene>
    <name evidence="2" type="ORF">V1286_004716</name>
</gene>
<dbReference type="Proteomes" id="UP001364224">
    <property type="component" value="Unassembled WGS sequence"/>
</dbReference>
<name>A0ABU8BF68_9BRAD</name>
<feature type="compositionally biased region" description="Polar residues" evidence="1">
    <location>
        <begin position="233"/>
        <end position="251"/>
    </location>
</feature>
<protein>
    <submittedName>
        <fullName evidence="2">Uncharacterized protein</fullName>
    </submittedName>
</protein>
<accession>A0ABU8BF68</accession>
<evidence type="ECO:0000256" key="1">
    <source>
        <dbReference type="SAM" id="MobiDB-lite"/>
    </source>
</evidence>
<dbReference type="RefSeq" id="WP_334483063.1">
    <property type="nucleotide sequence ID" value="NZ_JAZHRV010000001.1"/>
</dbReference>
<dbReference type="EMBL" id="JAZHRV010000001">
    <property type="protein sequence ID" value="MEH2557187.1"/>
    <property type="molecule type" value="Genomic_DNA"/>
</dbReference>
<comment type="caution">
    <text evidence="2">The sequence shown here is derived from an EMBL/GenBank/DDBJ whole genome shotgun (WGS) entry which is preliminary data.</text>
</comment>
<feature type="region of interest" description="Disordered" evidence="1">
    <location>
        <begin position="227"/>
        <end position="264"/>
    </location>
</feature>
<evidence type="ECO:0000313" key="2">
    <source>
        <dbReference type="EMBL" id="MEH2557187.1"/>
    </source>
</evidence>